<dbReference type="EMBL" id="RAXZ01000007">
    <property type="protein sequence ID" value="RKG53227.1"/>
    <property type="molecule type" value="Genomic_DNA"/>
</dbReference>
<name>A0A3A8G298_9GAMM</name>
<evidence type="ECO:0000313" key="2">
    <source>
        <dbReference type="Proteomes" id="UP000281084"/>
    </source>
</evidence>
<sequence length="225" mass="26659">MNLNEKFKKFADQEYESIDDIIDLKFFGKKADYFIFDRSWILEVKFLETERQNSINNYINQLADHDPDFPNFYGKVHVEDLINKHKNPSVIRNQLCDYASRNLKEILRKADKQILATKNVVGNNNCIGILVILNERNDFYDQDFILQEISLLLHRKDEVEGYHRKNVQAIWYIHEYTVEQKKYAFSSFFIGPTANYDSIQSLTTILNLDWISFNGYAFIPSDFLE</sequence>
<dbReference type="AlphaFoldDB" id="A0A3A8G298"/>
<dbReference type="Proteomes" id="UP000281084">
    <property type="component" value="Unassembled WGS sequence"/>
</dbReference>
<proteinExistence type="predicted"/>
<protein>
    <submittedName>
        <fullName evidence="1">Uncharacterized protein</fullName>
    </submittedName>
</protein>
<dbReference type="RefSeq" id="WP_120367283.1">
    <property type="nucleotide sequence ID" value="NZ_RAXZ01000007.1"/>
</dbReference>
<evidence type="ECO:0000313" key="1">
    <source>
        <dbReference type="EMBL" id="RKG53227.1"/>
    </source>
</evidence>
<organism evidence="1 2">
    <name type="scientific">Acinetobacter cumulans</name>
    <dbReference type="NCBI Taxonomy" id="2136182"/>
    <lineage>
        <taxon>Bacteria</taxon>
        <taxon>Pseudomonadati</taxon>
        <taxon>Pseudomonadota</taxon>
        <taxon>Gammaproteobacteria</taxon>
        <taxon>Moraxellales</taxon>
        <taxon>Moraxellaceae</taxon>
        <taxon>Acinetobacter</taxon>
    </lineage>
</organism>
<accession>A0A3A8G298</accession>
<comment type="caution">
    <text evidence="1">The sequence shown here is derived from an EMBL/GenBank/DDBJ whole genome shotgun (WGS) entry which is preliminary data.</text>
</comment>
<gene>
    <name evidence="1" type="ORF">D7V64_07190</name>
</gene>
<reference evidence="1 2" key="1">
    <citation type="submission" date="2018-09" db="EMBL/GenBank/DDBJ databases">
        <title>The draft genome of Acinetobacter spp. strains.</title>
        <authorList>
            <person name="Qin J."/>
            <person name="Feng Y."/>
            <person name="Zong Z."/>
        </authorList>
    </citation>
    <scope>NUCLEOTIDE SEQUENCE [LARGE SCALE GENOMIC DNA]</scope>
    <source>
        <strain evidence="1 2">WCHAc060002</strain>
    </source>
</reference>